<dbReference type="Proteomes" id="UP001489719">
    <property type="component" value="Unassembled WGS sequence"/>
</dbReference>
<reference evidence="2" key="1">
    <citation type="journal article" date="2024" name="Front. Bioeng. Biotechnol.">
        <title>Genome-scale model development and genomic sequencing of the oleaginous clade Lipomyces.</title>
        <authorList>
            <person name="Czajka J.J."/>
            <person name="Han Y."/>
            <person name="Kim J."/>
            <person name="Mondo S.J."/>
            <person name="Hofstad B.A."/>
            <person name="Robles A."/>
            <person name="Haridas S."/>
            <person name="Riley R."/>
            <person name="LaButti K."/>
            <person name="Pangilinan J."/>
            <person name="Andreopoulos W."/>
            <person name="Lipzen A."/>
            <person name="Yan J."/>
            <person name="Wang M."/>
            <person name="Ng V."/>
            <person name="Grigoriev I.V."/>
            <person name="Spatafora J.W."/>
            <person name="Magnuson J.K."/>
            <person name="Baker S.E."/>
            <person name="Pomraning K.R."/>
        </authorList>
    </citation>
    <scope>NUCLEOTIDE SEQUENCE [LARGE SCALE GENOMIC DNA]</scope>
    <source>
        <strain evidence="2">CBS 10300</strain>
    </source>
</reference>
<protein>
    <submittedName>
        <fullName evidence="1">Galactosyl transferase GMA12/MNN10 family-domain-containing protein</fullName>
    </submittedName>
</protein>
<gene>
    <name evidence="1" type="ORF">V1517DRAFT_315191</name>
</gene>
<evidence type="ECO:0000313" key="2">
    <source>
        <dbReference type="Proteomes" id="UP001489719"/>
    </source>
</evidence>
<organism evidence="1 2">
    <name type="scientific">Lipomyces orientalis</name>
    <dbReference type="NCBI Taxonomy" id="1233043"/>
    <lineage>
        <taxon>Eukaryota</taxon>
        <taxon>Fungi</taxon>
        <taxon>Dikarya</taxon>
        <taxon>Ascomycota</taxon>
        <taxon>Saccharomycotina</taxon>
        <taxon>Lipomycetes</taxon>
        <taxon>Lipomycetales</taxon>
        <taxon>Lipomycetaceae</taxon>
        <taxon>Lipomyces</taxon>
    </lineage>
</organism>
<evidence type="ECO:0000313" key="1">
    <source>
        <dbReference type="EMBL" id="KAK9325262.1"/>
    </source>
</evidence>
<comment type="caution">
    <text evidence="1">The sequence shown here is derived from an EMBL/GenBank/DDBJ whole genome shotgun (WGS) entry which is preliminary data.</text>
</comment>
<sequence>MILARKLQILALITLTVVGLTFLSLPQQRQQNRVVLPLGEVAYGAQDQRGPAHPLPTHIIGALGQVSNEALAGQPTQRELKAAKDMRLSKITGKANDTLEPKGSKIVLLTATDGKGHNGAIKNLLETVEENREEYCAYHAYKYQFINITKHVVPSRHPVWAKVPAIQEAFELNPTAEWVWWLDTDAIIMTPEIDLASHVLNPEVLKTKIACDRPIKLPNGKPSGLSVSCDVDVNMVDVIVGQDHNGVNAGSILFRRNEWTMAFLDMWADPMYVNRRFERQEQDALNHIIVNHPKIREHIAIVPQRVINAYSVGGDEMGWKTGDLVVHFAGCWVNNECDKRWQDFWSRRQVIEVQD</sequence>
<dbReference type="EMBL" id="MU970042">
    <property type="protein sequence ID" value="KAK9325262.1"/>
    <property type="molecule type" value="Genomic_DNA"/>
</dbReference>
<keyword evidence="2" id="KW-1185">Reference proteome</keyword>
<proteinExistence type="predicted"/>
<name>A0ACC3TVS0_9ASCO</name>
<accession>A0ACC3TVS0</accession>
<keyword evidence="1" id="KW-0808">Transferase</keyword>